<dbReference type="EC" id="7.1.1.-" evidence="5"/>
<feature type="transmembrane region" description="Helical" evidence="5">
    <location>
        <begin position="304"/>
        <end position="323"/>
    </location>
</feature>
<dbReference type="InterPro" id="IPR001750">
    <property type="entry name" value="ND/Mrp_TM"/>
</dbReference>
<evidence type="ECO:0000256" key="6">
    <source>
        <dbReference type="RuleBase" id="RU000320"/>
    </source>
</evidence>
<dbReference type="RefSeq" id="WP_168883433.1">
    <property type="nucleotide sequence ID" value="NZ_JABAIL010000004.1"/>
</dbReference>
<keyword evidence="9" id="KW-1185">Reference proteome</keyword>
<feature type="domain" description="NADH:quinone oxidoreductase/Mrp antiporter transmembrane" evidence="7">
    <location>
        <begin position="133"/>
        <end position="412"/>
    </location>
</feature>
<evidence type="ECO:0000256" key="5">
    <source>
        <dbReference type="HAMAP-Rule" id="MF_00445"/>
    </source>
</evidence>
<feature type="transmembrane region" description="Helical" evidence="5">
    <location>
        <begin position="166"/>
        <end position="188"/>
    </location>
</feature>
<feature type="transmembrane region" description="Helical" evidence="5">
    <location>
        <begin position="208"/>
        <end position="234"/>
    </location>
</feature>
<feature type="transmembrane region" description="Helical" evidence="5">
    <location>
        <begin position="14"/>
        <end position="33"/>
    </location>
</feature>
<keyword evidence="5" id="KW-1003">Cell membrane</keyword>
<feature type="transmembrane region" description="Helical" evidence="5">
    <location>
        <begin position="137"/>
        <end position="154"/>
    </location>
</feature>
<feature type="transmembrane region" description="Helical" evidence="5">
    <location>
        <begin position="45"/>
        <end position="65"/>
    </location>
</feature>
<reference evidence="8 9" key="1">
    <citation type="submission" date="2020-04" db="EMBL/GenBank/DDBJ databases">
        <title>Flammeovirga sp. SR4, a novel species isolated from seawater.</title>
        <authorList>
            <person name="Wang X."/>
        </authorList>
    </citation>
    <scope>NUCLEOTIDE SEQUENCE [LARGE SCALE GENOMIC DNA]</scope>
    <source>
        <strain evidence="8 9">SR4</strain>
    </source>
</reference>
<keyword evidence="5" id="KW-0813">Transport</keyword>
<evidence type="ECO:0000256" key="2">
    <source>
        <dbReference type="ARBA" id="ARBA00022692"/>
    </source>
</evidence>
<dbReference type="Proteomes" id="UP000585050">
    <property type="component" value="Unassembled WGS sequence"/>
</dbReference>
<organism evidence="8 9">
    <name type="scientific">Flammeovirga agarivorans</name>
    <dbReference type="NCBI Taxonomy" id="2726742"/>
    <lineage>
        <taxon>Bacteria</taxon>
        <taxon>Pseudomonadati</taxon>
        <taxon>Bacteroidota</taxon>
        <taxon>Cytophagia</taxon>
        <taxon>Cytophagales</taxon>
        <taxon>Flammeovirgaceae</taxon>
        <taxon>Flammeovirga</taxon>
    </lineage>
</organism>
<feature type="transmembrane region" description="Helical" evidence="5">
    <location>
        <begin position="457"/>
        <end position="479"/>
    </location>
</feature>
<feature type="transmembrane region" description="Helical" evidence="5">
    <location>
        <begin position="329"/>
        <end position="350"/>
    </location>
</feature>
<comment type="caution">
    <text evidence="8">The sequence shown here is derived from an EMBL/GenBank/DDBJ whole genome shotgun (WGS) entry which is preliminary data.</text>
</comment>
<dbReference type="EMBL" id="JABAIL010000004">
    <property type="protein sequence ID" value="NLR92729.1"/>
    <property type="molecule type" value="Genomic_DNA"/>
</dbReference>
<comment type="similarity">
    <text evidence="5">Belongs to the complex I subunit 2 family.</text>
</comment>
<keyword evidence="5" id="KW-0874">Quinone</keyword>
<comment type="catalytic activity">
    <reaction evidence="5">
        <text>a quinone + NADH + 5 H(+)(in) = a quinol + NAD(+) + 4 H(+)(out)</text>
        <dbReference type="Rhea" id="RHEA:57888"/>
        <dbReference type="ChEBI" id="CHEBI:15378"/>
        <dbReference type="ChEBI" id="CHEBI:24646"/>
        <dbReference type="ChEBI" id="CHEBI:57540"/>
        <dbReference type="ChEBI" id="CHEBI:57945"/>
        <dbReference type="ChEBI" id="CHEBI:132124"/>
    </reaction>
</comment>
<dbReference type="GO" id="GO:0008137">
    <property type="term" value="F:NADH dehydrogenase (ubiquinone) activity"/>
    <property type="evidence" value="ECO:0007669"/>
    <property type="project" value="InterPro"/>
</dbReference>
<dbReference type="GO" id="GO:0048038">
    <property type="term" value="F:quinone binding"/>
    <property type="evidence" value="ECO:0007669"/>
    <property type="project" value="UniProtKB-KW"/>
</dbReference>
<dbReference type="GO" id="GO:0050136">
    <property type="term" value="F:NADH dehydrogenase (quinone) (non-electrogenic) activity"/>
    <property type="evidence" value="ECO:0007669"/>
    <property type="project" value="UniProtKB-UniRule"/>
</dbReference>
<keyword evidence="5" id="KW-0520">NAD</keyword>
<keyword evidence="2 5" id="KW-0812">Transmembrane</keyword>
<keyword evidence="5" id="KW-1278">Translocase</keyword>
<evidence type="ECO:0000256" key="4">
    <source>
        <dbReference type="ARBA" id="ARBA00023136"/>
    </source>
</evidence>
<dbReference type="GO" id="GO:0042773">
    <property type="term" value="P:ATP synthesis coupled electron transport"/>
    <property type="evidence" value="ECO:0007669"/>
    <property type="project" value="InterPro"/>
</dbReference>
<feature type="transmembrane region" description="Helical" evidence="5">
    <location>
        <begin position="416"/>
        <end position="437"/>
    </location>
</feature>
<protein>
    <recommendedName>
        <fullName evidence="5">NADH-quinone oxidoreductase subunit N</fullName>
        <ecNumber evidence="5">7.1.1.-</ecNumber>
    </recommendedName>
    <alternativeName>
        <fullName evidence="5">NADH dehydrogenase I subunit N</fullName>
    </alternativeName>
    <alternativeName>
        <fullName evidence="5">NDH-1 subunit N</fullName>
    </alternativeName>
</protein>
<gene>
    <name evidence="5" type="primary">nuoN</name>
    <name evidence="8" type="ORF">HGP29_16030</name>
</gene>
<comment type="subcellular location">
    <subcellularLocation>
        <location evidence="5">Cell membrane</location>
        <topology evidence="5">Multi-pass membrane protein</topology>
    </subcellularLocation>
    <subcellularLocation>
        <location evidence="1">Endomembrane system</location>
        <topology evidence="1">Multi-pass membrane protein</topology>
    </subcellularLocation>
    <subcellularLocation>
        <location evidence="6">Membrane</location>
        <topology evidence="6">Multi-pass membrane protein</topology>
    </subcellularLocation>
</comment>
<keyword evidence="4 5" id="KW-0472">Membrane</keyword>
<feature type="transmembrane region" description="Helical" evidence="5">
    <location>
        <begin position="85"/>
        <end position="102"/>
    </location>
</feature>
<name>A0A7X8SM27_9BACT</name>
<dbReference type="GO" id="GO:0005886">
    <property type="term" value="C:plasma membrane"/>
    <property type="evidence" value="ECO:0007669"/>
    <property type="project" value="UniProtKB-SubCell"/>
</dbReference>
<comment type="function">
    <text evidence="5">NDH-1 shuttles electrons from NADH, via FMN and iron-sulfur (Fe-S) centers, to quinones in the respiratory chain. The immediate electron acceptor for the enzyme in this species is believed to be a menaquinone. Couples the redox reaction to proton translocation (for every two electrons transferred, four hydrogen ions are translocated across the cytoplasmic membrane), and thus conserves the redox energy in a proton gradient.</text>
</comment>
<dbReference type="AlphaFoldDB" id="A0A7X8SM27"/>
<dbReference type="PANTHER" id="PTHR22773">
    <property type="entry name" value="NADH DEHYDROGENASE"/>
    <property type="match status" value="1"/>
</dbReference>
<feature type="transmembrane region" description="Helical" evidence="5">
    <location>
        <begin position="246"/>
        <end position="266"/>
    </location>
</feature>
<keyword evidence="3 5" id="KW-1133">Transmembrane helix</keyword>
<proteinExistence type="inferred from homology"/>
<comment type="subunit">
    <text evidence="5">NDH-1 is composed of 14 different subunits. Subunits NuoA, H, J, K, L, M, N constitute the membrane sector of the complex.</text>
</comment>
<sequence>MDLLSKLNNIIESLPYLFSEGWLTLALIVLLTLDLCYSNGNKRMLYVLAIITVIVDIIYLAFFAIPSFDQLMMFTIVNTSWSIKLKILVDFCALLLFYQLWARHPKSQHEKGEGEWIVLALGMLIGGHVLIIANDFVLAILAMELISLPSYLLTAFKNNKIGTEAAIKYFIFGAISTAITIYGASLMYGLTGGVDLQSAATFADQNSVLFMLAVIFIVIGFLFKLGAFPMHVWVPDVYQSAPIEAVAFFSTMPKVASTIFLYRFFYFSEVCNNPYISYFLLLAALFSMFIGNLSALYQKGMRRLMGYSSIAGAGFILIGIVNINDMSSYALYYFLWAYVIGNFAIFYFIGEVEDQTGDDRLESIKGIGWTNASLIWGPAIVVSAISLIGLPPAAGFTGKLLIFSSLWDLYMSNSEIYYAIVMVLGLLNTAISIAYYIKIPFNIYHRKEKVNITFNPYITPLIFILGLSLFILFIIPSIIL</sequence>
<evidence type="ECO:0000313" key="8">
    <source>
        <dbReference type="EMBL" id="NLR92729.1"/>
    </source>
</evidence>
<dbReference type="HAMAP" id="MF_00445">
    <property type="entry name" value="NDH1_NuoN_1"/>
    <property type="match status" value="1"/>
</dbReference>
<dbReference type="Pfam" id="PF00361">
    <property type="entry name" value="Proton_antipo_M"/>
    <property type="match status" value="1"/>
</dbReference>
<accession>A0A7X8SM27</accession>
<feature type="transmembrane region" description="Helical" evidence="5">
    <location>
        <begin position="114"/>
        <end position="131"/>
    </location>
</feature>
<feature type="transmembrane region" description="Helical" evidence="5">
    <location>
        <begin position="371"/>
        <end position="396"/>
    </location>
</feature>
<feature type="transmembrane region" description="Helical" evidence="5">
    <location>
        <begin position="278"/>
        <end position="297"/>
    </location>
</feature>
<dbReference type="InterPro" id="IPR010096">
    <property type="entry name" value="NADH-Q_OxRdtase_suN/2"/>
</dbReference>
<evidence type="ECO:0000313" key="9">
    <source>
        <dbReference type="Proteomes" id="UP000585050"/>
    </source>
</evidence>
<evidence type="ECO:0000256" key="3">
    <source>
        <dbReference type="ARBA" id="ARBA00022989"/>
    </source>
</evidence>
<dbReference type="GO" id="GO:0012505">
    <property type="term" value="C:endomembrane system"/>
    <property type="evidence" value="ECO:0007669"/>
    <property type="project" value="UniProtKB-SubCell"/>
</dbReference>
<evidence type="ECO:0000259" key="7">
    <source>
        <dbReference type="Pfam" id="PF00361"/>
    </source>
</evidence>
<evidence type="ECO:0000256" key="1">
    <source>
        <dbReference type="ARBA" id="ARBA00004127"/>
    </source>
</evidence>